<dbReference type="EMBL" id="BK032698">
    <property type="protein sequence ID" value="DAF55734.1"/>
    <property type="molecule type" value="Genomic_DNA"/>
</dbReference>
<accession>A0A8S5SXR3</accession>
<reference evidence="1" key="1">
    <citation type="journal article" date="2021" name="Proc. Natl. Acad. Sci. U.S.A.">
        <title>A Catalog of Tens of Thousands of Viruses from Human Metagenomes Reveals Hidden Associations with Chronic Diseases.</title>
        <authorList>
            <person name="Tisza M.J."/>
            <person name="Buck C.B."/>
        </authorList>
    </citation>
    <scope>NUCLEOTIDE SEQUENCE</scope>
    <source>
        <strain evidence="1">CtAkS7</strain>
    </source>
</reference>
<name>A0A8S5SXR3_9CAUD</name>
<evidence type="ECO:0000313" key="1">
    <source>
        <dbReference type="EMBL" id="DAF55734.1"/>
    </source>
</evidence>
<sequence>MKLTTINQIVEAILSQNDDKAKLERSANEVTIALKMAMICESRGIDEAMDYYNKTHGPYEYLEYRTNMTKSDDISLCKDCWCMTHMIDGKCGKCGAKKEG</sequence>
<organism evidence="1">
    <name type="scientific">Siphoviridae sp. ctAkS7</name>
    <dbReference type="NCBI Taxonomy" id="2827798"/>
    <lineage>
        <taxon>Viruses</taxon>
        <taxon>Duplodnaviria</taxon>
        <taxon>Heunggongvirae</taxon>
        <taxon>Uroviricota</taxon>
        <taxon>Caudoviricetes</taxon>
    </lineage>
</organism>
<protein>
    <submittedName>
        <fullName evidence="1">Uncharacterized protein</fullName>
    </submittedName>
</protein>
<proteinExistence type="predicted"/>